<organism evidence="1 2">
    <name type="scientific">Sediminihaliea albiluteola</name>
    <dbReference type="NCBI Taxonomy" id="2758564"/>
    <lineage>
        <taxon>Bacteria</taxon>
        <taxon>Pseudomonadati</taxon>
        <taxon>Pseudomonadota</taxon>
        <taxon>Gammaproteobacteria</taxon>
        <taxon>Cellvibrionales</taxon>
        <taxon>Halieaceae</taxon>
        <taxon>Sediminihaliea</taxon>
    </lineage>
</organism>
<accession>A0A7W2TUZ1</accession>
<dbReference type="SUPFAM" id="SSF52833">
    <property type="entry name" value="Thioredoxin-like"/>
    <property type="match status" value="1"/>
</dbReference>
<evidence type="ECO:0000313" key="2">
    <source>
        <dbReference type="Proteomes" id="UP000539350"/>
    </source>
</evidence>
<keyword evidence="2" id="KW-1185">Reference proteome</keyword>
<evidence type="ECO:0008006" key="3">
    <source>
        <dbReference type="Google" id="ProtNLM"/>
    </source>
</evidence>
<gene>
    <name evidence="1" type="ORF">H2508_04410</name>
</gene>
<sequence length="256" mass="27867">MDYLSIAEAKARPEALRLVLSTGVPGPWGEAAKGLLSYKGLDYLPVAQQTGGSNEELLEWTGQTSAPVLVPPHAAAISHWLDLLLTLEAMAPAAPALLPADLKLRTQVLGLSALIAGVNGFGWLRRLQLLAPGMRSDDPPEMIARLAAKYGWSEEATEASAQGLADICALLDNTLAEQEARGSTYFVADSLSAVDIYWANFAGMICPLPPADNPMPEFMRSGYSSDHYQLREHITERLLAHRDFIYREHLSLPLDF</sequence>
<name>A0A7W2TUZ1_9GAMM</name>
<dbReference type="SUPFAM" id="SSF47616">
    <property type="entry name" value="GST C-terminal domain-like"/>
    <property type="match status" value="1"/>
</dbReference>
<dbReference type="EMBL" id="JACFXU010000013">
    <property type="protein sequence ID" value="MBA6412348.1"/>
    <property type="molecule type" value="Genomic_DNA"/>
</dbReference>
<comment type="caution">
    <text evidence="1">The sequence shown here is derived from an EMBL/GenBank/DDBJ whole genome shotgun (WGS) entry which is preliminary data.</text>
</comment>
<dbReference type="Proteomes" id="UP000539350">
    <property type="component" value="Unassembled WGS sequence"/>
</dbReference>
<protein>
    <recommendedName>
        <fullName evidence="3">Glutathione S-transferase</fullName>
    </recommendedName>
</protein>
<dbReference type="RefSeq" id="WP_182169232.1">
    <property type="nucleotide sequence ID" value="NZ_JACFXU010000013.1"/>
</dbReference>
<dbReference type="Gene3D" id="1.20.1050.10">
    <property type="match status" value="1"/>
</dbReference>
<dbReference type="InterPro" id="IPR036282">
    <property type="entry name" value="Glutathione-S-Trfase_C_sf"/>
</dbReference>
<dbReference type="Gene3D" id="3.40.30.10">
    <property type="entry name" value="Glutaredoxin"/>
    <property type="match status" value="1"/>
</dbReference>
<dbReference type="InterPro" id="IPR036249">
    <property type="entry name" value="Thioredoxin-like_sf"/>
</dbReference>
<evidence type="ECO:0000313" key="1">
    <source>
        <dbReference type="EMBL" id="MBA6412348.1"/>
    </source>
</evidence>
<proteinExistence type="predicted"/>
<dbReference type="AlphaFoldDB" id="A0A7W2TUZ1"/>
<reference evidence="1 2" key="1">
    <citation type="submission" date="2020-07" db="EMBL/GenBank/DDBJ databases">
        <title>Halieaceae bacterium, F7430, whole genome shotgun sequencing project.</title>
        <authorList>
            <person name="Jiang S."/>
            <person name="Liu Z.W."/>
            <person name="Du Z.J."/>
        </authorList>
    </citation>
    <scope>NUCLEOTIDE SEQUENCE [LARGE SCALE GENOMIC DNA]</scope>
    <source>
        <strain evidence="1 2">F7430</strain>
    </source>
</reference>